<dbReference type="PANTHER" id="PTHR33238:SF11">
    <property type="entry name" value="TRANSCRIPTIONAL REGULATOR MNTR"/>
    <property type="match status" value="1"/>
</dbReference>
<dbReference type="InterPro" id="IPR022689">
    <property type="entry name" value="Iron_dep_repressor"/>
</dbReference>
<dbReference type="GO" id="GO:0003700">
    <property type="term" value="F:DNA-binding transcription factor activity"/>
    <property type="evidence" value="ECO:0007669"/>
    <property type="project" value="InterPro"/>
</dbReference>
<dbReference type="RefSeq" id="WP_038046247.1">
    <property type="nucleotide sequence ID" value="NZ_JMFG01000002.1"/>
</dbReference>
<evidence type="ECO:0000256" key="1">
    <source>
        <dbReference type="ARBA" id="ARBA00004496"/>
    </source>
</evidence>
<evidence type="ECO:0000313" key="5">
    <source>
        <dbReference type="EMBL" id="HET47684.1"/>
    </source>
</evidence>
<proteinExistence type="predicted"/>
<name>A0A062Y3D8_9BACT</name>
<dbReference type="InterPro" id="IPR007167">
    <property type="entry name" value="Fe-transptr_FeoA-like"/>
</dbReference>
<evidence type="ECO:0000256" key="3">
    <source>
        <dbReference type="ARBA" id="ARBA00023004"/>
    </source>
</evidence>
<dbReference type="GO" id="GO:0046914">
    <property type="term" value="F:transition metal ion binding"/>
    <property type="evidence" value="ECO:0007669"/>
    <property type="project" value="InterPro"/>
</dbReference>
<protein>
    <submittedName>
        <fullName evidence="5">DtxR family transcriptional regulator</fullName>
    </submittedName>
</protein>
<dbReference type="InterPro" id="IPR001367">
    <property type="entry name" value="Fe_dep_repressor"/>
</dbReference>
<reference evidence="5" key="2">
    <citation type="journal article" date="2020" name="mSystems">
        <title>Genome- and Community-Level Interaction Insights into Carbon Utilization and Element Cycling Functions of Hydrothermarchaeota in Hydrothermal Sediment.</title>
        <authorList>
            <person name="Zhou Z."/>
            <person name="Liu Y."/>
            <person name="Xu W."/>
            <person name="Pan J."/>
            <person name="Luo Z.H."/>
            <person name="Li M."/>
        </authorList>
    </citation>
    <scope>NUCLEOTIDE SEQUENCE [LARGE SCALE GENOMIC DNA]</scope>
    <source>
        <strain evidence="5">SpSt-299</strain>
    </source>
</reference>
<dbReference type="SMART" id="SM00899">
    <property type="entry name" value="FeoA"/>
    <property type="match status" value="1"/>
</dbReference>
<dbReference type="Gene3D" id="2.30.30.90">
    <property type="match status" value="1"/>
</dbReference>
<accession>A0A062Y3D8</accession>
<dbReference type="OrthoDB" id="9791355at2"/>
<dbReference type="Pfam" id="PF04023">
    <property type="entry name" value="FeoA"/>
    <property type="match status" value="1"/>
</dbReference>
<dbReference type="Proteomes" id="UP000027284">
    <property type="component" value="Unassembled WGS sequence"/>
</dbReference>
<dbReference type="InterPro" id="IPR038157">
    <property type="entry name" value="FeoA_core_dom"/>
</dbReference>
<dbReference type="STRING" id="1312852.EG19_03600"/>
<dbReference type="InterPro" id="IPR008988">
    <property type="entry name" value="Transcriptional_repressor_C"/>
</dbReference>
<evidence type="ECO:0000259" key="4">
    <source>
        <dbReference type="SMART" id="SM00899"/>
    </source>
</evidence>
<dbReference type="SUPFAM" id="SSF50037">
    <property type="entry name" value="C-terminal domain of transcriptional repressors"/>
    <property type="match status" value="1"/>
</dbReference>
<dbReference type="EMBL" id="JMFG01000002">
    <property type="protein sequence ID" value="KDA54896.1"/>
    <property type="molecule type" value="Genomic_DNA"/>
</dbReference>
<dbReference type="AlphaFoldDB" id="A0A062Y3D8"/>
<comment type="caution">
    <text evidence="6">The sequence shown here is derived from an EMBL/GenBank/DDBJ whole genome shotgun (WGS) entry which is preliminary data.</text>
</comment>
<dbReference type="SMART" id="SM00529">
    <property type="entry name" value="HTH_DTXR"/>
    <property type="match status" value="1"/>
</dbReference>
<dbReference type="GO" id="GO:0046983">
    <property type="term" value="F:protein dimerization activity"/>
    <property type="evidence" value="ECO:0007669"/>
    <property type="project" value="InterPro"/>
</dbReference>
<evidence type="ECO:0000313" key="6">
    <source>
        <dbReference type="EMBL" id="KDA54896.1"/>
    </source>
</evidence>
<sequence>MSEDVLLVKPPTWAREEVLEELWTAQEAQTPLTISALARRIHAGPSEGWGGVVQELIEEGLVALDGDLLRLTPEGDARAREVVRNHRLAEVLFYEVLRLPMKDSEAEACRLEHLLSSEAAEAVCTFLGHPPVCPHGRPIPPGQCCQALSRPQAPLLVPLTQLKPGQQAKVVLLAPKHRDRLEQLADLGLTPGAVVHLKQKQPSVVVEVDRTLLALEDDIAGGIYVRPVAEW</sequence>
<dbReference type="Pfam" id="PF02742">
    <property type="entry name" value="Fe_dep_repr_C"/>
    <property type="match status" value="1"/>
</dbReference>
<gene>
    <name evidence="6" type="ORF">EG19_03600</name>
    <name evidence="5" type="ORF">ENQ31_05930</name>
</gene>
<feature type="domain" description="Ferrous iron transporter FeoA-like" evidence="4">
    <location>
        <begin position="157"/>
        <end position="227"/>
    </location>
</feature>
<dbReference type="InterPro" id="IPR036421">
    <property type="entry name" value="Fe_dep_repressor_sf"/>
</dbReference>
<comment type="subunit">
    <text evidence="2">Homodimer.</text>
</comment>
<dbReference type="Gene3D" id="1.10.10.10">
    <property type="entry name" value="Winged helix-like DNA-binding domain superfamily/Winged helix DNA-binding domain"/>
    <property type="match status" value="1"/>
</dbReference>
<evidence type="ECO:0000256" key="2">
    <source>
        <dbReference type="ARBA" id="ARBA00011738"/>
    </source>
</evidence>
<dbReference type="InterPro" id="IPR050536">
    <property type="entry name" value="DtxR_MntR_Metal-Reg"/>
</dbReference>
<comment type="subcellular location">
    <subcellularLocation>
        <location evidence="1">Cytoplasm</location>
    </subcellularLocation>
</comment>
<organism evidence="6 7">
    <name type="scientific">Thermoanaerobaculum aquaticum</name>
    <dbReference type="NCBI Taxonomy" id="1312852"/>
    <lineage>
        <taxon>Bacteria</taxon>
        <taxon>Pseudomonadati</taxon>
        <taxon>Acidobacteriota</taxon>
        <taxon>Thermoanaerobaculia</taxon>
        <taxon>Thermoanaerobaculales</taxon>
        <taxon>Thermoanaerobaculaceae</taxon>
        <taxon>Thermoanaerobaculum</taxon>
    </lineage>
</organism>
<dbReference type="InterPro" id="IPR036388">
    <property type="entry name" value="WH-like_DNA-bd_sf"/>
</dbReference>
<reference evidence="6 7" key="1">
    <citation type="submission" date="2014-04" db="EMBL/GenBank/DDBJ databases">
        <title>The Genome Sequence of Thermoanaerobaculum aquaticum MP-01, The First Cultivated Group 23 Acidobacterium.</title>
        <authorList>
            <person name="Stamps B.W."/>
            <person name="Losey N.A."/>
            <person name="Lawson P.A."/>
            <person name="Stevenson B.S."/>
        </authorList>
    </citation>
    <scope>NUCLEOTIDE SEQUENCE [LARGE SCALE GENOMIC DNA]</scope>
    <source>
        <strain evidence="6 7">MP-01</strain>
    </source>
</reference>
<evidence type="ECO:0000313" key="7">
    <source>
        <dbReference type="Proteomes" id="UP000027284"/>
    </source>
</evidence>
<dbReference type="PANTHER" id="PTHR33238">
    <property type="entry name" value="IRON (METAL) DEPENDENT REPRESSOR, DTXR FAMILY"/>
    <property type="match status" value="1"/>
</dbReference>
<dbReference type="GO" id="GO:0005737">
    <property type="term" value="C:cytoplasm"/>
    <property type="evidence" value="ECO:0007669"/>
    <property type="project" value="UniProtKB-SubCell"/>
</dbReference>
<keyword evidence="3" id="KW-0408">Iron</keyword>
<dbReference type="EMBL" id="DSMR01000428">
    <property type="protein sequence ID" value="HET47684.1"/>
    <property type="molecule type" value="Genomic_DNA"/>
</dbReference>
<dbReference type="SUPFAM" id="SSF47979">
    <property type="entry name" value="Iron-dependent repressor protein, dimerization domain"/>
    <property type="match status" value="1"/>
</dbReference>
<keyword evidence="7" id="KW-1185">Reference proteome</keyword>